<dbReference type="Proteomes" id="UP000004810">
    <property type="component" value="Unassembled WGS sequence"/>
</dbReference>
<accession>J9B1J8</accession>
<evidence type="ECO:0000313" key="2">
    <source>
        <dbReference type="Proteomes" id="UP000004810"/>
    </source>
</evidence>
<feature type="non-terminal residue" evidence="1">
    <location>
        <position position="1"/>
    </location>
</feature>
<organism evidence="1 2">
    <name type="scientific">Wuchereria bancrofti</name>
    <dbReference type="NCBI Taxonomy" id="6293"/>
    <lineage>
        <taxon>Eukaryota</taxon>
        <taxon>Metazoa</taxon>
        <taxon>Ecdysozoa</taxon>
        <taxon>Nematoda</taxon>
        <taxon>Chromadorea</taxon>
        <taxon>Rhabditida</taxon>
        <taxon>Spirurina</taxon>
        <taxon>Spiruromorpha</taxon>
        <taxon>Filarioidea</taxon>
        <taxon>Onchocercidae</taxon>
        <taxon>Wuchereria</taxon>
    </lineage>
</organism>
<evidence type="ECO:0000313" key="1">
    <source>
        <dbReference type="EMBL" id="EJW80770.1"/>
    </source>
</evidence>
<sequence length="53" mass="5715">SLIILQVGGLSELILQQNDITDKTISIDKINDNIANAVLGLINTVDNGLFFCL</sequence>
<dbReference type="EMBL" id="ADBV01004207">
    <property type="protein sequence ID" value="EJW80770.1"/>
    <property type="molecule type" value="Genomic_DNA"/>
</dbReference>
<proteinExistence type="predicted"/>
<protein>
    <submittedName>
        <fullName evidence="1">Uncharacterized protein</fullName>
    </submittedName>
</protein>
<comment type="caution">
    <text evidence="1">The sequence shown here is derived from an EMBL/GenBank/DDBJ whole genome shotgun (WGS) entry which is preliminary data.</text>
</comment>
<dbReference type="AlphaFoldDB" id="J9B1J8"/>
<name>J9B1J8_WUCBA</name>
<gene>
    <name evidence="1" type="ORF">WUBG_08321</name>
</gene>
<reference evidence="2" key="1">
    <citation type="submission" date="2012-08" db="EMBL/GenBank/DDBJ databases">
        <title>The Genome Sequence of Wuchereria bancrofti.</title>
        <authorList>
            <person name="Nutman T.B."/>
            <person name="Fink D.L."/>
            <person name="Russ C."/>
            <person name="Young S."/>
            <person name="Zeng Q."/>
            <person name="Koehrsen M."/>
            <person name="Alvarado L."/>
            <person name="Berlin A."/>
            <person name="Chapman S.B."/>
            <person name="Chen Z."/>
            <person name="Freedman E."/>
            <person name="Gellesch M."/>
            <person name="Goldberg J."/>
            <person name="Griggs A."/>
            <person name="Gujja S."/>
            <person name="Heilman E.R."/>
            <person name="Heiman D."/>
            <person name="Hepburn T."/>
            <person name="Howarth C."/>
            <person name="Jen D."/>
            <person name="Larson L."/>
            <person name="Lewis B."/>
            <person name="Mehta T."/>
            <person name="Park D."/>
            <person name="Pearson M."/>
            <person name="Roberts A."/>
            <person name="Saif S."/>
            <person name="Shea T."/>
            <person name="Shenoy N."/>
            <person name="Sisk P."/>
            <person name="Stolte C."/>
            <person name="Sykes S."/>
            <person name="Walk T."/>
            <person name="White J."/>
            <person name="Yandava C."/>
            <person name="Haas B."/>
            <person name="Henn M.R."/>
            <person name="Nusbaum C."/>
            <person name="Birren B."/>
        </authorList>
    </citation>
    <scope>NUCLEOTIDE SEQUENCE [LARGE SCALE GENOMIC DNA]</scope>
    <source>
        <strain evidence="2">NA</strain>
    </source>
</reference>